<dbReference type="InterPro" id="IPR009061">
    <property type="entry name" value="DNA-bd_dom_put_sf"/>
</dbReference>
<dbReference type="RefSeq" id="WP_079346041.1">
    <property type="nucleotide sequence ID" value="NZ_MVAB01000001.1"/>
</dbReference>
<feature type="domain" description="HTH merR-type" evidence="3">
    <location>
        <begin position="1"/>
        <end position="69"/>
    </location>
</feature>
<dbReference type="Pfam" id="PF13411">
    <property type="entry name" value="MerR_1"/>
    <property type="match status" value="1"/>
</dbReference>
<evidence type="ECO:0000313" key="5">
    <source>
        <dbReference type="Proteomes" id="UP000189970"/>
    </source>
</evidence>
<dbReference type="GO" id="GO:0003700">
    <property type="term" value="F:DNA-binding transcription factor activity"/>
    <property type="evidence" value="ECO:0007669"/>
    <property type="project" value="InterPro"/>
</dbReference>
<dbReference type="PANTHER" id="PTHR30204">
    <property type="entry name" value="REDOX-CYCLING DRUG-SENSING TRANSCRIPTIONAL ACTIVATOR SOXR"/>
    <property type="match status" value="1"/>
</dbReference>
<dbReference type="EMBL" id="MVAB01000001">
    <property type="protein sequence ID" value="OPF87484.1"/>
    <property type="molecule type" value="Genomic_DNA"/>
</dbReference>
<protein>
    <recommendedName>
        <fullName evidence="3">HTH merR-type domain-containing protein</fullName>
    </recommendedName>
</protein>
<gene>
    <name evidence="4" type="ORF">BW731_04320</name>
</gene>
<evidence type="ECO:0000259" key="3">
    <source>
        <dbReference type="PROSITE" id="PS50937"/>
    </source>
</evidence>
<comment type="caution">
    <text evidence="4">The sequence shown here is derived from an EMBL/GenBank/DDBJ whole genome shotgun (WGS) entry which is preliminary data.</text>
</comment>
<dbReference type="Gene3D" id="1.10.1660.10">
    <property type="match status" value="1"/>
</dbReference>
<dbReference type="CDD" id="cd01109">
    <property type="entry name" value="HTH_YyaN"/>
    <property type="match status" value="1"/>
</dbReference>
<name>A0A1V4DG09_9ENTE</name>
<dbReference type="GO" id="GO:0003677">
    <property type="term" value="F:DNA binding"/>
    <property type="evidence" value="ECO:0007669"/>
    <property type="project" value="UniProtKB-KW"/>
</dbReference>
<dbReference type="InterPro" id="IPR000551">
    <property type="entry name" value="MerR-type_HTH_dom"/>
</dbReference>
<dbReference type="PROSITE" id="PS50937">
    <property type="entry name" value="HTH_MERR_2"/>
    <property type="match status" value="1"/>
</dbReference>
<sequence length="133" mass="15808">MEYSIGELAELVGMTSHGLRFYEKEGLISPKRKGKNRVYSEEDRLWVEFLMHMKDTGMSLQDMKQYVVLRKQDNPSLKELMSILVTHRNKINEQILNYQQNLDLLDKKIAVYEEEIDQKKEYDLFEEFMASHG</sequence>
<dbReference type="InterPro" id="IPR047057">
    <property type="entry name" value="MerR_fam"/>
</dbReference>
<dbReference type="Proteomes" id="UP000189970">
    <property type="component" value="Unassembled WGS sequence"/>
</dbReference>
<keyword evidence="5" id="KW-1185">Reference proteome</keyword>
<keyword evidence="2" id="KW-0175">Coiled coil</keyword>
<dbReference type="PANTHER" id="PTHR30204:SF98">
    <property type="entry name" value="HTH-TYPE TRANSCRIPTIONAL REGULATOR ADHR"/>
    <property type="match status" value="1"/>
</dbReference>
<organism evidence="4 5">
    <name type="scientific">Vagococcus martis</name>
    <dbReference type="NCBI Taxonomy" id="1768210"/>
    <lineage>
        <taxon>Bacteria</taxon>
        <taxon>Bacillati</taxon>
        <taxon>Bacillota</taxon>
        <taxon>Bacilli</taxon>
        <taxon>Lactobacillales</taxon>
        <taxon>Enterococcaceae</taxon>
        <taxon>Vagococcus</taxon>
    </lineage>
</organism>
<evidence type="ECO:0000256" key="1">
    <source>
        <dbReference type="ARBA" id="ARBA00023125"/>
    </source>
</evidence>
<evidence type="ECO:0000256" key="2">
    <source>
        <dbReference type="SAM" id="Coils"/>
    </source>
</evidence>
<dbReference type="SMART" id="SM00422">
    <property type="entry name" value="HTH_MERR"/>
    <property type="match status" value="1"/>
</dbReference>
<dbReference type="AlphaFoldDB" id="A0A1V4DG09"/>
<evidence type="ECO:0000313" key="4">
    <source>
        <dbReference type="EMBL" id="OPF87484.1"/>
    </source>
</evidence>
<reference evidence="4 5" key="1">
    <citation type="submission" date="2017-02" db="EMBL/GenBank/DDBJ databases">
        <title>Vagococcus cremeus sp. nov., isolated from the small intestine of a marten, Martes flavigula.</title>
        <authorList>
            <person name="Tak E.J."/>
            <person name="Bae J.-W."/>
        </authorList>
    </citation>
    <scope>NUCLEOTIDE SEQUENCE [LARGE SCALE GENOMIC DNA]</scope>
    <source>
        <strain evidence="4 5">D7T301</strain>
    </source>
</reference>
<accession>A0A1V4DG09</accession>
<keyword evidence="1" id="KW-0238">DNA-binding</keyword>
<dbReference type="SUPFAM" id="SSF46955">
    <property type="entry name" value="Putative DNA-binding domain"/>
    <property type="match status" value="1"/>
</dbReference>
<feature type="coiled-coil region" evidence="2">
    <location>
        <begin position="88"/>
        <end position="122"/>
    </location>
</feature>
<proteinExistence type="predicted"/>